<comment type="caution">
    <text evidence="1">The sequence shown here is derived from an EMBL/GenBank/DDBJ whole genome shotgun (WGS) entry which is preliminary data.</text>
</comment>
<gene>
    <name evidence="1" type="ORF">Aco03nite_053430</name>
</gene>
<dbReference type="Proteomes" id="UP000612282">
    <property type="component" value="Unassembled WGS sequence"/>
</dbReference>
<name>A0ABQ3XEM0_9ACTN</name>
<keyword evidence="2" id="KW-1185">Reference proteome</keyword>
<organism evidence="1 2">
    <name type="scientific">Actinoplanes couchii</name>
    <dbReference type="NCBI Taxonomy" id="403638"/>
    <lineage>
        <taxon>Bacteria</taxon>
        <taxon>Bacillati</taxon>
        <taxon>Actinomycetota</taxon>
        <taxon>Actinomycetes</taxon>
        <taxon>Micromonosporales</taxon>
        <taxon>Micromonosporaceae</taxon>
        <taxon>Actinoplanes</taxon>
    </lineage>
</organism>
<dbReference type="EMBL" id="BOMG01000064">
    <property type="protein sequence ID" value="GID56939.1"/>
    <property type="molecule type" value="Genomic_DNA"/>
</dbReference>
<sequence>MAIDSGQLISNGVTFADGQNGVKPGGHQRSAVHTLNDIVPAAMQVGDRARWRLDFGGAPGQPPPAGEVEFRIIAFRHQTSVNGTMVYEDSWTRAEIAEVEAARKARGHAAGS</sequence>
<evidence type="ECO:0000313" key="2">
    <source>
        <dbReference type="Proteomes" id="UP000612282"/>
    </source>
</evidence>
<proteinExistence type="predicted"/>
<accession>A0ABQ3XEM0</accession>
<protein>
    <submittedName>
        <fullName evidence="1">Uncharacterized protein</fullName>
    </submittedName>
</protein>
<evidence type="ECO:0000313" key="1">
    <source>
        <dbReference type="EMBL" id="GID56939.1"/>
    </source>
</evidence>
<reference evidence="1 2" key="1">
    <citation type="submission" date="2021-01" db="EMBL/GenBank/DDBJ databases">
        <title>Whole genome shotgun sequence of Actinoplanes couchii NBRC 106145.</title>
        <authorList>
            <person name="Komaki H."/>
            <person name="Tamura T."/>
        </authorList>
    </citation>
    <scope>NUCLEOTIDE SEQUENCE [LARGE SCALE GENOMIC DNA]</scope>
    <source>
        <strain evidence="1 2">NBRC 106145</strain>
    </source>
</reference>
<dbReference type="RefSeq" id="WP_203798997.1">
    <property type="nucleotide sequence ID" value="NZ_BAAAQE010000094.1"/>
</dbReference>